<organism>
    <name type="scientific">Serpula lacrymans var. lacrymans (strain S7.9)</name>
    <name type="common">Dry rot fungus</name>
    <dbReference type="NCBI Taxonomy" id="578457"/>
    <lineage>
        <taxon>Eukaryota</taxon>
        <taxon>Fungi</taxon>
        <taxon>Dikarya</taxon>
        <taxon>Basidiomycota</taxon>
        <taxon>Agaricomycotina</taxon>
        <taxon>Agaricomycetes</taxon>
        <taxon>Agaricomycetidae</taxon>
        <taxon>Boletales</taxon>
        <taxon>Coniophorineae</taxon>
        <taxon>Serpulaceae</taxon>
        <taxon>Serpula</taxon>
    </lineage>
</organism>
<accession>F8NK71</accession>
<dbReference type="KEGG" id="sla:SERLADRAFT_405917"/>
<dbReference type="GeneID" id="18812619"/>
<sequence>MSGSFDSILTAYNLSSSPTQSPVDANGLDSVSASQEKNTEDPREPEDQNTEDINTTSVPNTPAQRSSIVGLETHSIKRPLLASQYIDIQALHKKLKPESKSELQKYAKASAYAILLQIAERGKALDMGQQGWDMAKRVCGFATSRSWGYSAKLREEDEKWEKLVKCCQSRLTQRRSDIKGIIKEATESKKDIVACCNRLATYGRFDSQVNITVQMYACVAFLHFALGQDGSFWKQVDITLQKVRDTHKEPRKITKWFTKVLEDDRKKYGARDTEKIGDASLEQAEINDTMASGSFVNIDVGEVTEENN</sequence>
<feature type="compositionally biased region" description="Polar residues" evidence="1">
    <location>
        <begin position="1"/>
        <end position="36"/>
    </location>
</feature>
<dbReference type="HOGENOM" id="CLU_783385_0_0_1"/>
<name>F8NK71_SERL9</name>
<proteinExistence type="predicted"/>
<feature type="compositionally biased region" description="Basic and acidic residues" evidence="1">
    <location>
        <begin position="37"/>
        <end position="46"/>
    </location>
</feature>
<dbReference type="AlphaFoldDB" id="F8NK71"/>
<protein>
    <submittedName>
        <fullName evidence="2">Uncharacterized protein</fullName>
    </submittedName>
</protein>
<gene>
    <name evidence="2" type="ORF">SERLADRAFT_405917</name>
</gene>
<evidence type="ECO:0000313" key="2">
    <source>
        <dbReference type="EMBL" id="EGO28337.1"/>
    </source>
</evidence>
<feature type="compositionally biased region" description="Polar residues" evidence="1">
    <location>
        <begin position="51"/>
        <end position="66"/>
    </location>
</feature>
<dbReference type="Proteomes" id="UP000008064">
    <property type="component" value="Unassembled WGS sequence"/>
</dbReference>
<dbReference type="EMBL" id="GL945430">
    <property type="protein sequence ID" value="EGO28337.1"/>
    <property type="molecule type" value="Genomic_DNA"/>
</dbReference>
<dbReference type="OrthoDB" id="3267821at2759"/>
<dbReference type="RefSeq" id="XP_007314536.1">
    <property type="nucleotide sequence ID" value="XM_007314474.1"/>
</dbReference>
<evidence type="ECO:0000256" key="1">
    <source>
        <dbReference type="SAM" id="MobiDB-lite"/>
    </source>
</evidence>
<reference evidence="2" key="1">
    <citation type="submission" date="2011-04" db="EMBL/GenBank/DDBJ databases">
        <title>Evolution of plant cell wall degrading machinery underlies the functional diversity of forest fungi.</title>
        <authorList>
            <consortium name="US DOE Joint Genome Institute (JGI-PGF)"/>
            <person name="Eastwood D.C."/>
            <person name="Floudas D."/>
            <person name="Binder M."/>
            <person name="Majcherczyk A."/>
            <person name="Schneider P."/>
            <person name="Aerts A."/>
            <person name="Asiegbu F.O."/>
            <person name="Baker S.E."/>
            <person name="Barry K."/>
            <person name="Bendiksby M."/>
            <person name="Blumentritt M."/>
            <person name="Coutinho P.M."/>
            <person name="Cullen D."/>
            <person name="Cullen D."/>
            <person name="Gathman A."/>
            <person name="Goodell B."/>
            <person name="Henrissat B."/>
            <person name="Ihrmark K."/>
            <person name="Kauserud H."/>
            <person name="Kohler A."/>
            <person name="LaButti K."/>
            <person name="Lapidus A."/>
            <person name="Lavin J.L."/>
            <person name="Lee Y.-H."/>
            <person name="Lindquist E."/>
            <person name="Lilly W."/>
            <person name="Lucas S."/>
            <person name="Morin E."/>
            <person name="Murat C."/>
            <person name="Oguiza J.A."/>
            <person name="Park J."/>
            <person name="Pisabarro A.G."/>
            <person name="Riley R."/>
            <person name="Rosling A."/>
            <person name="Salamov A."/>
            <person name="Schmidt O."/>
            <person name="Schmutz J."/>
            <person name="Skrede I."/>
            <person name="Stenlid J."/>
            <person name="Wiebenga A."/>
            <person name="Xie X."/>
            <person name="Kues U."/>
            <person name="Hibbett D.S."/>
            <person name="Hoffmeister D."/>
            <person name="Hogberg N."/>
            <person name="Martin F."/>
            <person name="Grigoriev I.V."/>
            <person name="Watkinson S.C."/>
        </authorList>
    </citation>
    <scope>NUCLEOTIDE SEQUENCE</scope>
    <source>
        <strain evidence="2">S7.9</strain>
    </source>
</reference>
<feature type="region of interest" description="Disordered" evidence="1">
    <location>
        <begin position="1"/>
        <end position="66"/>
    </location>
</feature>